<evidence type="ECO:0000313" key="3">
    <source>
        <dbReference type="Proteomes" id="UP000250235"/>
    </source>
</evidence>
<organism evidence="2 3">
    <name type="scientific">Dorcoceras hygrometricum</name>
    <dbReference type="NCBI Taxonomy" id="472368"/>
    <lineage>
        <taxon>Eukaryota</taxon>
        <taxon>Viridiplantae</taxon>
        <taxon>Streptophyta</taxon>
        <taxon>Embryophyta</taxon>
        <taxon>Tracheophyta</taxon>
        <taxon>Spermatophyta</taxon>
        <taxon>Magnoliopsida</taxon>
        <taxon>eudicotyledons</taxon>
        <taxon>Gunneridae</taxon>
        <taxon>Pentapetalae</taxon>
        <taxon>asterids</taxon>
        <taxon>lamiids</taxon>
        <taxon>Lamiales</taxon>
        <taxon>Gesneriaceae</taxon>
        <taxon>Didymocarpoideae</taxon>
        <taxon>Trichosporeae</taxon>
        <taxon>Loxocarpinae</taxon>
        <taxon>Dorcoceras</taxon>
    </lineage>
</organism>
<reference evidence="2 3" key="1">
    <citation type="journal article" date="2015" name="Proc. Natl. Acad. Sci. U.S.A.">
        <title>The resurrection genome of Boea hygrometrica: A blueprint for survival of dehydration.</title>
        <authorList>
            <person name="Xiao L."/>
            <person name="Yang G."/>
            <person name="Zhang L."/>
            <person name="Yang X."/>
            <person name="Zhao S."/>
            <person name="Ji Z."/>
            <person name="Zhou Q."/>
            <person name="Hu M."/>
            <person name="Wang Y."/>
            <person name="Chen M."/>
            <person name="Xu Y."/>
            <person name="Jin H."/>
            <person name="Xiao X."/>
            <person name="Hu G."/>
            <person name="Bao F."/>
            <person name="Hu Y."/>
            <person name="Wan P."/>
            <person name="Li L."/>
            <person name="Deng X."/>
            <person name="Kuang T."/>
            <person name="Xiang C."/>
            <person name="Zhu J.K."/>
            <person name="Oliver M.J."/>
            <person name="He Y."/>
        </authorList>
    </citation>
    <scope>NUCLEOTIDE SEQUENCE [LARGE SCALE GENOMIC DNA]</scope>
    <source>
        <strain evidence="3">cv. XS01</strain>
    </source>
</reference>
<dbReference type="AlphaFoldDB" id="A0A2Z7D7K5"/>
<keyword evidence="3" id="KW-1185">Reference proteome</keyword>
<feature type="compositionally biased region" description="Polar residues" evidence="1">
    <location>
        <begin position="196"/>
        <end position="217"/>
    </location>
</feature>
<dbReference type="Proteomes" id="UP000250235">
    <property type="component" value="Unassembled WGS sequence"/>
</dbReference>
<evidence type="ECO:0000313" key="2">
    <source>
        <dbReference type="EMBL" id="KZV53066.1"/>
    </source>
</evidence>
<evidence type="ECO:0000256" key="1">
    <source>
        <dbReference type="SAM" id="MobiDB-lite"/>
    </source>
</evidence>
<name>A0A2Z7D7K5_9LAMI</name>
<sequence length="236" mass="26720">MQHAIIDAMQCMRAIKDRIARPVYQLENHLNQPLYPHGVSTGEIIGTTHLSASHNVAINQVINQSEDQAQDVCMNAKKFISDFYMHSLRKTAHTINQACFTLRTEHGNPQMAQFQISSGFLNHGRTLPGTEICTRYLKSQLNLNLYIQTPTARTLLKFHTPTQVLTTRTELKTEKKLLPKSSRKLKSYRVSLLPKGSSSTAETLFSTPTNPTSSWYQSREFLHENPAPPISLKKET</sequence>
<protein>
    <submittedName>
        <fullName evidence="2">Uncharacterized protein</fullName>
    </submittedName>
</protein>
<gene>
    <name evidence="2" type="ORF">F511_03979</name>
</gene>
<dbReference type="EMBL" id="KQ990549">
    <property type="protein sequence ID" value="KZV53066.1"/>
    <property type="molecule type" value="Genomic_DNA"/>
</dbReference>
<accession>A0A2Z7D7K5</accession>
<feature type="region of interest" description="Disordered" evidence="1">
    <location>
        <begin position="195"/>
        <end position="236"/>
    </location>
</feature>
<proteinExistence type="predicted"/>